<keyword evidence="6" id="KW-1185">Reference proteome</keyword>
<sequence length="413" mass="47163">MSDSKATPSPDPLIPLRSRTNSPTQDVDYDVSESEDSDDEFSRRPRIPYVKGFTFSAQQHAPPDPFGRDYDTEYPPAQENWKALSQTHYCLSCPPREGQIYPEESRTLTITSTIRSGYDRGAQLVVVDNSMVAKIYDPLYYADTDAWGSKEDVVHNADCDYSREAAAYIQLQKSQAARDVTPAFYGTWTIEVETLVGKIGQQKPHKRHVRFILMEWLRGETMCNIRPVFLRRPVRSLILKKALHAEAIISTAGLIHRDFCPRNIIVLGDNYDAEISVKDIRIKVKVFDFNISTVIDHPRYELHDYAIEAELFRAKWHPRIESPIIGYFGHMNEFCCPGWCSDEDMGPEKWLWKHFHNDPRFIPVIWDPNNPDKDPSYADRASLKDGSDSGFSSGGEVKEEGERSSESDSAQNT</sequence>
<dbReference type="GO" id="GO:0004674">
    <property type="term" value="F:protein serine/threonine kinase activity"/>
    <property type="evidence" value="ECO:0007669"/>
    <property type="project" value="UniProtKB-EC"/>
</dbReference>
<dbReference type="PROSITE" id="PS00109">
    <property type="entry name" value="PROTEIN_KINASE_TYR"/>
    <property type="match status" value="1"/>
</dbReference>
<feature type="compositionally biased region" description="Basic and acidic residues" evidence="4">
    <location>
        <begin position="396"/>
        <end position="406"/>
    </location>
</feature>
<name>A0A9W9CP62_9PLEO</name>
<dbReference type="EC" id="2.7.11.1" evidence="1"/>
<feature type="region of interest" description="Disordered" evidence="4">
    <location>
        <begin position="372"/>
        <end position="413"/>
    </location>
</feature>
<dbReference type="InterPro" id="IPR011009">
    <property type="entry name" value="Kinase-like_dom_sf"/>
</dbReference>
<evidence type="ECO:0000256" key="4">
    <source>
        <dbReference type="SAM" id="MobiDB-lite"/>
    </source>
</evidence>
<dbReference type="InterPro" id="IPR008266">
    <property type="entry name" value="Tyr_kinase_AS"/>
</dbReference>
<feature type="compositionally biased region" description="Basic and acidic residues" evidence="4">
    <location>
        <begin position="372"/>
        <end position="387"/>
    </location>
</feature>
<evidence type="ECO:0000256" key="3">
    <source>
        <dbReference type="ARBA" id="ARBA00048679"/>
    </source>
</evidence>
<comment type="catalytic activity">
    <reaction evidence="3">
        <text>L-seryl-[protein] + ATP = O-phospho-L-seryl-[protein] + ADP + H(+)</text>
        <dbReference type="Rhea" id="RHEA:17989"/>
        <dbReference type="Rhea" id="RHEA-COMP:9863"/>
        <dbReference type="Rhea" id="RHEA-COMP:11604"/>
        <dbReference type="ChEBI" id="CHEBI:15378"/>
        <dbReference type="ChEBI" id="CHEBI:29999"/>
        <dbReference type="ChEBI" id="CHEBI:30616"/>
        <dbReference type="ChEBI" id="CHEBI:83421"/>
        <dbReference type="ChEBI" id="CHEBI:456216"/>
        <dbReference type="EC" id="2.7.11.1"/>
    </reaction>
</comment>
<dbReference type="EMBL" id="JAPEUY010000005">
    <property type="protein sequence ID" value="KAJ4373020.1"/>
    <property type="molecule type" value="Genomic_DNA"/>
</dbReference>
<evidence type="ECO:0000256" key="2">
    <source>
        <dbReference type="ARBA" id="ARBA00047899"/>
    </source>
</evidence>
<dbReference type="Proteomes" id="UP001140560">
    <property type="component" value="Unassembled WGS sequence"/>
</dbReference>
<proteinExistence type="predicted"/>
<accession>A0A9W9CP62</accession>
<evidence type="ECO:0000256" key="1">
    <source>
        <dbReference type="ARBA" id="ARBA00012513"/>
    </source>
</evidence>
<organism evidence="5 6">
    <name type="scientific">Neocucurbitaria cava</name>
    <dbReference type="NCBI Taxonomy" id="798079"/>
    <lineage>
        <taxon>Eukaryota</taxon>
        <taxon>Fungi</taxon>
        <taxon>Dikarya</taxon>
        <taxon>Ascomycota</taxon>
        <taxon>Pezizomycotina</taxon>
        <taxon>Dothideomycetes</taxon>
        <taxon>Pleosporomycetidae</taxon>
        <taxon>Pleosporales</taxon>
        <taxon>Pleosporineae</taxon>
        <taxon>Cucurbitariaceae</taxon>
        <taxon>Neocucurbitaria</taxon>
    </lineage>
</organism>
<feature type="region of interest" description="Disordered" evidence="4">
    <location>
        <begin position="1"/>
        <end position="45"/>
    </location>
</feature>
<gene>
    <name evidence="5" type="ORF">N0V83_003311</name>
</gene>
<protein>
    <recommendedName>
        <fullName evidence="1">non-specific serine/threonine protein kinase</fullName>
        <ecNumber evidence="1">2.7.11.1</ecNumber>
    </recommendedName>
</protein>
<dbReference type="Gene3D" id="1.10.510.10">
    <property type="entry name" value="Transferase(Phosphotransferase) domain 1"/>
    <property type="match status" value="1"/>
</dbReference>
<comment type="caution">
    <text evidence="5">The sequence shown here is derived from an EMBL/GenBank/DDBJ whole genome shotgun (WGS) entry which is preliminary data.</text>
</comment>
<dbReference type="AlphaFoldDB" id="A0A9W9CP62"/>
<comment type="catalytic activity">
    <reaction evidence="2">
        <text>L-threonyl-[protein] + ATP = O-phospho-L-threonyl-[protein] + ADP + H(+)</text>
        <dbReference type="Rhea" id="RHEA:46608"/>
        <dbReference type="Rhea" id="RHEA-COMP:11060"/>
        <dbReference type="Rhea" id="RHEA-COMP:11605"/>
        <dbReference type="ChEBI" id="CHEBI:15378"/>
        <dbReference type="ChEBI" id="CHEBI:30013"/>
        <dbReference type="ChEBI" id="CHEBI:30616"/>
        <dbReference type="ChEBI" id="CHEBI:61977"/>
        <dbReference type="ChEBI" id="CHEBI:456216"/>
        <dbReference type="EC" id="2.7.11.1"/>
    </reaction>
</comment>
<evidence type="ECO:0000313" key="5">
    <source>
        <dbReference type="EMBL" id="KAJ4373020.1"/>
    </source>
</evidence>
<dbReference type="SUPFAM" id="SSF56112">
    <property type="entry name" value="Protein kinase-like (PK-like)"/>
    <property type="match status" value="1"/>
</dbReference>
<evidence type="ECO:0000313" key="6">
    <source>
        <dbReference type="Proteomes" id="UP001140560"/>
    </source>
</evidence>
<feature type="compositionally biased region" description="Acidic residues" evidence="4">
    <location>
        <begin position="27"/>
        <end position="39"/>
    </location>
</feature>
<reference evidence="5" key="1">
    <citation type="submission" date="2022-10" db="EMBL/GenBank/DDBJ databases">
        <title>Tapping the CABI collections for fungal endophytes: first genome assemblies for Collariella, Neodidymelliopsis, Ascochyta clinopodiicola, Didymella pomorum, Didymosphaeria variabile, Neocosmospora piperis and Neocucurbitaria cava.</title>
        <authorList>
            <person name="Hill R."/>
        </authorList>
    </citation>
    <scope>NUCLEOTIDE SEQUENCE</scope>
    <source>
        <strain evidence="5">IMI 356814</strain>
    </source>
</reference>
<dbReference type="OrthoDB" id="4267316at2759"/>